<dbReference type="KEGG" id="saca:FFV09_10180"/>
<feature type="transmembrane region" description="Helical" evidence="1">
    <location>
        <begin position="28"/>
        <end position="47"/>
    </location>
</feature>
<reference evidence="2 3" key="1">
    <citation type="submission" date="2019-06" db="EMBL/GenBank/DDBJ databases">
        <title>Saccharibacillus brassicae sp. nov., an endophytic bacterium isolated from Chinese cabbage seeds (Brassica pekinensis).</title>
        <authorList>
            <person name="Jiang L."/>
            <person name="Lee J."/>
            <person name="Kim S.W."/>
        </authorList>
    </citation>
    <scope>NUCLEOTIDE SEQUENCE [LARGE SCALE GENOMIC DNA]</scope>
    <source>
        <strain evidence="3">KCTC 43072 / ATSA2</strain>
    </source>
</reference>
<dbReference type="Pfam" id="PF14079">
    <property type="entry name" value="DUF4260"/>
    <property type="match status" value="1"/>
</dbReference>
<sequence>MNRNLIRIEGLIVLALSTYMYFWNGYGWLAFVLLLFVPDVSMLGYAANAKVGAYLYNAAHTYTVPLFLLLAGIVFKADWPLMTGLIWTAHIGFDRMMGYGLKYETGFRDTHVQRL</sequence>
<organism evidence="2 3">
    <name type="scientific">Saccharibacillus brassicae</name>
    <dbReference type="NCBI Taxonomy" id="2583377"/>
    <lineage>
        <taxon>Bacteria</taxon>
        <taxon>Bacillati</taxon>
        <taxon>Bacillota</taxon>
        <taxon>Bacilli</taxon>
        <taxon>Bacillales</taxon>
        <taxon>Paenibacillaceae</taxon>
        <taxon>Saccharibacillus</taxon>
    </lineage>
</organism>
<dbReference type="RefSeq" id="WP_141447734.1">
    <property type="nucleotide sequence ID" value="NZ_CP041217.1"/>
</dbReference>
<evidence type="ECO:0000313" key="2">
    <source>
        <dbReference type="EMBL" id="QDH21187.1"/>
    </source>
</evidence>
<dbReference type="EMBL" id="CP041217">
    <property type="protein sequence ID" value="QDH21187.1"/>
    <property type="molecule type" value="Genomic_DNA"/>
</dbReference>
<keyword evidence="3" id="KW-1185">Reference proteome</keyword>
<dbReference type="AlphaFoldDB" id="A0A4Y6UY82"/>
<evidence type="ECO:0000313" key="3">
    <source>
        <dbReference type="Proteomes" id="UP000316968"/>
    </source>
</evidence>
<dbReference type="InterPro" id="IPR025356">
    <property type="entry name" value="DUF4260"/>
</dbReference>
<name>A0A4Y6UY82_SACBS</name>
<evidence type="ECO:0000256" key="1">
    <source>
        <dbReference type="SAM" id="Phobius"/>
    </source>
</evidence>
<accession>A0A4Y6UY82</accession>
<feature type="transmembrane region" description="Helical" evidence="1">
    <location>
        <begin position="54"/>
        <end position="75"/>
    </location>
</feature>
<keyword evidence="1" id="KW-0472">Membrane</keyword>
<protein>
    <submittedName>
        <fullName evidence="2">DUF4260 family protein</fullName>
    </submittedName>
</protein>
<dbReference type="OrthoDB" id="9813911at2"/>
<gene>
    <name evidence="2" type="ORF">FFV09_10180</name>
</gene>
<keyword evidence="1" id="KW-0812">Transmembrane</keyword>
<dbReference type="Proteomes" id="UP000316968">
    <property type="component" value="Chromosome"/>
</dbReference>
<keyword evidence="1" id="KW-1133">Transmembrane helix</keyword>
<proteinExistence type="predicted"/>